<dbReference type="Proteomes" id="UP000297595">
    <property type="component" value="Unassembled WGS sequence"/>
</dbReference>
<feature type="compositionally biased region" description="Basic residues" evidence="1">
    <location>
        <begin position="232"/>
        <end position="245"/>
    </location>
</feature>
<evidence type="ECO:0000313" key="2">
    <source>
        <dbReference type="EMBL" id="TGJ72093.1"/>
    </source>
</evidence>
<dbReference type="AlphaFoldDB" id="A0A8H2HUW0"/>
<organism evidence="2 3">
    <name type="scientific">Orbilia oligospora</name>
    <name type="common">Nematode-trapping fungus</name>
    <name type="synonym">Arthrobotrys oligospora</name>
    <dbReference type="NCBI Taxonomy" id="2813651"/>
    <lineage>
        <taxon>Eukaryota</taxon>
        <taxon>Fungi</taxon>
        <taxon>Dikarya</taxon>
        <taxon>Ascomycota</taxon>
        <taxon>Pezizomycotina</taxon>
        <taxon>Orbiliomycetes</taxon>
        <taxon>Orbiliales</taxon>
        <taxon>Orbiliaceae</taxon>
        <taxon>Orbilia</taxon>
    </lineage>
</organism>
<evidence type="ECO:0000256" key="1">
    <source>
        <dbReference type="SAM" id="MobiDB-lite"/>
    </source>
</evidence>
<name>A0A8H2HUW0_ORBOL</name>
<reference evidence="2 3" key="1">
    <citation type="submission" date="2019-03" db="EMBL/GenBank/DDBJ databases">
        <title>Nematode-trapping fungi genome.</title>
        <authorList>
            <person name="Vidal-Diez De Ulzurrun G."/>
        </authorList>
    </citation>
    <scope>NUCLEOTIDE SEQUENCE [LARGE SCALE GENOMIC DNA]</scope>
    <source>
        <strain evidence="2 3">TWF154</strain>
    </source>
</reference>
<proteinExistence type="predicted"/>
<comment type="caution">
    <text evidence="2">The sequence shown here is derived from an EMBL/GenBank/DDBJ whole genome shotgun (WGS) entry which is preliminary data.</text>
</comment>
<sequence length="282" mass="32168">MARTKYRFFQALRAKRTSKFRRARAATNTANRTIQGNAVPEQDNGNRDGEALECPNFILLGYQQKKHFKDIYKGFVRYGIVDHGKMVGKMQALWTGCQNHTDGLKKYWLNLQVEQRGHFRMLRRKRMITRRNIRNATKLGLIQPADPDEEAVDQENPLNADIDAVEQGIPTLNQNDQAFKFRRNSNFESIMNAWQLNLREPEVPKAITPVNLTKPFRNEVSIGELLALNKKGNKGRAKGGKHHRKMSNDLDDTIADQLGALKLGNTEHDGDEEGKVDVESSN</sequence>
<dbReference type="EMBL" id="SOZJ01000002">
    <property type="protein sequence ID" value="TGJ72093.1"/>
    <property type="molecule type" value="Genomic_DNA"/>
</dbReference>
<accession>A0A8H2HUW0</accession>
<evidence type="ECO:0000313" key="3">
    <source>
        <dbReference type="Proteomes" id="UP000297595"/>
    </source>
</evidence>
<feature type="region of interest" description="Disordered" evidence="1">
    <location>
        <begin position="232"/>
        <end position="251"/>
    </location>
</feature>
<protein>
    <submittedName>
        <fullName evidence="2">Uncharacterized protein</fullName>
    </submittedName>
</protein>
<gene>
    <name evidence="2" type="ORF">EYR41_004007</name>
</gene>